<dbReference type="EMBL" id="BPLR01004610">
    <property type="protein sequence ID" value="GIX96114.1"/>
    <property type="molecule type" value="Genomic_DNA"/>
</dbReference>
<protein>
    <submittedName>
        <fullName evidence="1">Uncharacterized protein</fullName>
    </submittedName>
</protein>
<proteinExistence type="predicted"/>
<comment type="caution">
    <text evidence="1">The sequence shown here is derived from an EMBL/GenBank/DDBJ whole genome shotgun (WGS) entry which is preliminary data.</text>
</comment>
<dbReference type="Proteomes" id="UP001054945">
    <property type="component" value="Unassembled WGS sequence"/>
</dbReference>
<gene>
    <name evidence="1" type="ORF">CEXT_269731</name>
</gene>
<organism evidence="1 2">
    <name type="scientific">Caerostris extrusa</name>
    <name type="common">Bark spider</name>
    <name type="synonym">Caerostris bankana</name>
    <dbReference type="NCBI Taxonomy" id="172846"/>
    <lineage>
        <taxon>Eukaryota</taxon>
        <taxon>Metazoa</taxon>
        <taxon>Ecdysozoa</taxon>
        <taxon>Arthropoda</taxon>
        <taxon>Chelicerata</taxon>
        <taxon>Arachnida</taxon>
        <taxon>Araneae</taxon>
        <taxon>Araneomorphae</taxon>
        <taxon>Entelegynae</taxon>
        <taxon>Araneoidea</taxon>
        <taxon>Araneidae</taxon>
        <taxon>Caerostris</taxon>
    </lineage>
</organism>
<keyword evidence="2" id="KW-1185">Reference proteome</keyword>
<evidence type="ECO:0000313" key="1">
    <source>
        <dbReference type="EMBL" id="GIX96114.1"/>
    </source>
</evidence>
<accession>A0AAV4PG95</accession>
<reference evidence="1 2" key="1">
    <citation type="submission" date="2021-06" db="EMBL/GenBank/DDBJ databases">
        <title>Caerostris extrusa draft genome.</title>
        <authorList>
            <person name="Kono N."/>
            <person name="Arakawa K."/>
        </authorList>
    </citation>
    <scope>NUCLEOTIDE SEQUENCE [LARGE SCALE GENOMIC DNA]</scope>
</reference>
<dbReference type="AlphaFoldDB" id="A0AAV4PG95"/>
<evidence type="ECO:0000313" key="2">
    <source>
        <dbReference type="Proteomes" id="UP001054945"/>
    </source>
</evidence>
<sequence length="91" mass="9900">MCRGPTPGVRPVIDAVTATVKDLGGYATGFEAGLLEVLKTSDPKQTRNNFSAESIFFTCYGEMYHRNFNFVASDGERTPRAQRALGSGHLT</sequence>
<name>A0AAV4PG95_CAEEX</name>